<dbReference type="InterPro" id="IPR040198">
    <property type="entry name" value="Fido_containing"/>
</dbReference>
<dbReference type="PANTHER" id="PTHR13504">
    <property type="entry name" value="FIDO DOMAIN-CONTAINING PROTEIN DDB_G0283145"/>
    <property type="match status" value="1"/>
</dbReference>
<dbReference type="RefSeq" id="WP_232182070.1">
    <property type="nucleotide sequence ID" value="NZ_JAIOAP010000001.1"/>
</dbReference>
<evidence type="ECO:0000259" key="1">
    <source>
        <dbReference type="PROSITE" id="PS51459"/>
    </source>
</evidence>
<dbReference type="SUPFAM" id="SSF140931">
    <property type="entry name" value="Fic-like"/>
    <property type="match status" value="1"/>
</dbReference>
<dbReference type="InterPro" id="IPR036597">
    <property type="entry name" value="Fido-like_dom_sf"/>
</dbReference>
<feature type="domain" description="Fido" evidence="1">
    <location>
        <begin position="111"/>
        <end position="268"/>
    </location>
</feature>
<name>A0ABV1KMW2_9BACL</name>
<gene>
    <name evidence="2" type="ORF">QJS35_03330</name>
</gene>
<protein>
    <submittedName>
        <fullName evidence="2">Fic family protein</fullName>
    </submittedName>
</protein>
<reference evidence="2 3" key="1">
    <citation type="journal article" date="2023" name="Genome Announc.">
        <title>Pan-Genome Analyses of the Genus Cohnella and Proposal of the Novel Species Cohnella silvisoli sp. nov., Isolated from Forest Soil.</title>
        <authorList>
            <person name="Wang C."/>
            <person name="Mao L."/>
            <person name="Bao G."/>
            <person name="Zhu H."/>
        </authorList>
    </citation>
    <scope>NUCLEOTIDE SEQUENCE [LARGE SCALE GENOMIC DNA]</scope>
    <source>
        <strain evidence="2 3">NL03-T5-1</strain>
    </source>
</reference>
<organism evidence="2 3">
    <name type="scientific">Cohnella silvisoli</name>
    <dbReference type="NCBI Taxonomy" id="2873699"/>
    <lineage>
        <taxon>Bacteria</taxon>
        <taxon>Bacillati</taxon>
        <taxon>Bacillota</taxon>
        <taxon>Bacilli</taxon>
        <taxon>Bacillales</taxon>
        <taxon>Paenibacillaceae</taxon>
        <taxon>Cohnella</taxon>
    </lineage>
</organism>
<accession>A0ABV1KMW2</accession>
<dbReference type="Proteomes" id="UP001493487">
    <property type="component" value="Unassembled WGS sequence"/>
</dbReference>
<proteinExistence type="predicted"/>
<dbReference type="PROSITE" id="PS51459">
    <property type="entry name" value="FIDO"/>
    <property type="match status" value="1"/>
</dbReference>
<dbReference type="Gene3D" id="1.10.10.10">
    <property type="entry name" value="Winged helix-like DNA-binding domain superfamily/Winged helix DNA-binding domain"/>
    <property type="match status" value="1"/>
</dbReference>
<dbReference type="Pfam" id="PF02661">
    <property type="entry name" value="Fic"/>
    <property type="match status" value="1"/>
</dbReference>
<dbReference type="Gene3D" id="1.10.3290.10">
    <property type="entry name" value="Fido-like domain"/>
    <property type="match status" value="1"/>
</dbReference>
<comment type="caution">
    <text evidence="2">The sequence shown here is derived from an EMBL/GenBank/DDBJ whole genome shotgun (WGS) entry which is preliminary data.</text>
</comment>
<dbReference type="EMBL" id="JASKHM010000001">
    <property type="protein sequence ID" value="MEQ4481425.1"/>
    <property type="molecule type" value="Genomic_DNA"/>
</dbReference>
<dbReference type="InterPro" id="IPR003812">
    <property type="entry name" value="Fido"/>
</dbReference>
<evidence type="ECO:0000313" key="3">
    <source>
        <dbReference type="Proteomes" id="UP001493487"/>
    </source>
</evidence>
<evidence type="ECO:0000313" key="2">
    <source>
        <dbReference type="EMBL" id="MEQ4481425.1"/>
    </source>
</evidence>
<dbReference type="PANTHER" id="PTHR13504:SF33">
    <property type="entry name" value="FIC FAMILY PROTEIN"/>
    <property type="match status" value="1"/>
</dbReference>
<keyword evidence="3" id="KW-1185">Reference proteome</keyword>
<dbReference type="InterPro" id="IPR036388">
    <property type="entry name" value="WH-like_DNA-bd_sf"/>
</dbReference>
<sequence>MSSFSNDYIQRNLSSILTLNVFELVAAISEYKGKEGLYEHQSPEILKRLQEVATIQSTESSNRIEGIVVNGNRLKELMAERTLPQNRSENEVASYRAVLSQIHASAQDIPITPNVIKQLHGMLYRFSPGEGGHFKISDNTITERHPDGTEIVRFKPTPAFRTEEAVSYLCTSMFTAMETKYPHPLISIGAFILDFLCIHPFRDGNGRMARLLTILCLYQAGYQVGRFISLEKIIEDTKDQYYSTLNQSSQGWHEGEHQLLPWLEYFLGVLLAAYKEFENRAGMVTDSKGQKAVRIREIVKNLLGTFTAADIEERCPDIARPTINAALKKMSEEGIIQRDGMGRSAKWRKRETYAGGQFIDEKS</sequence>